<protein>
    <submittedName>
        <fullName evidence="1">Uncharacterized protein</fullName>
    </submittedName>
</protein>
<proteinExistence type="predicted"/>
<evidence type="ECO:0000313" key="2">
    <source>
        <dbReference type="Proteomes" id="UP001289374"/>
    </source>
</evidence>
<organism evidence="1 2">
    <name type="scientific">Sesamum angolense</name>
    <dbReference type="NCBI Taxonomy" id="2727404"/>
    <lineage>
        <taxon>Eukaryota</taxon>
        <taxon>Viridiplantae</taxon>
        <taxon>Streptophyta</taxon>
        <taxon>Embryophyta</taxon>
        <taxon>Tracheophyta</taxon>
        <taxon>Spermatophyta</taxon>
        <taxon>Magnoliopsida</taxon>
        <taxon>eudicotyledons</taxon>
        <taxon>Gunneridae</taxon>
        <taxon>Pentapetalae</taxon>
        <taxon>asterids</taxon>
        <taxon>lamiids</taxon>
        <taxon>Lamiales</taxon>
        <taxon>Pedaliaceae</taxon>
        <taxon>Sesamum</taxon>
    </lineage>
</organism>
<dbReference type="PANTHER" id="PTHR10775">
    <property type="entry name" value="OS08G0208400 PROTEIN"/>
    <property type="match status" value="1"/>
</dbReference>
<reference evidence="1" key="1">
    <citation type="submission" date="2020-06" db="EMBL/GenBank/DDBJ databases">
        <authorList>
            <person name="Li T."/>
            <person name="Hu X."/>
            <person name="Zhang T."/>
            <person name="Song X."/>
            <person name="Zhang H."/>
            <person name="Dai N."/>
            <person name="Sheng W."/>
            <person name="Hou X."/>
            <person name="Wei L."/>
        </authorList>
    </citation>
    <scope>NUCLEOTIDE SEQUENCE</scope>
    <source>
        <strain evidence="1">K16</strain>
        <tissue evidence="1">Leaf</tissue>
    </source>
</reference>
<comment type="caution">
    <text evidence="1">The sequence shown here is derived from an EMBL/GenBank/DDBJ whole genome shotgun (WGS) entry which is preliminary data.</text>
</comment>
<reference evidence="1" key="2">
    <citation type="journal article" date="2024" name="Plant">
        <title>Genomic evolution and insights into agronomic trait innovations of Sesamum species.</title>
        <authorList>
            <person name="Miao H."/>
            <person name="Wang L."/>
            <person name="Qu L."/>
            <person name="Liu H."/>
            <person name="Sun Y."/>
            <person name="Le M."/>
            <person name="Wang Q."/>
            <person name="Wei S."/>
            <person name="Zheng Y."/>
            <person name="Lin W."/>
            <person name="Duan Y."/>
            <person name="Cao H."/>
            <person name="Xiong S."/>
            <person name="Wang X."/>
            <person name="Wei L."/>
            <person name="Li C."/>
            <person name="Ma Q."/>
            <person name="Ju M."/>
            <person name="Zhao R."/>
            <person name="Li G."/>
            <person name="Mu C."/>
            <person name="Tian Q."/>
            <person name="Mei H."/>
            <person name="Zhang T."/>
            <person name="Gao T."/>
            <person name="Zhang H."/>
        </authorList>
    </citation>
    <scope>NUCLEOTIDE SEQUENCE</scope>
    <source>
        <strain evidence="1">K16</strain>
    </source>
</reference>
<dbReference type="PANTHER" id="PTHR10775:SF188">
    <property type="entry name" value="TRANSPOSASE-ASSOCIATED DOMAIN-CONTAINING PROTEIN"/>
    <property type="match status" value="1"/>
</dbReference>
<name>A0AAE1WBJ9_9LAMI</name>
<dbReference type="AlphaFoldDB" id="A0AAE1WBJ9"/>
<dbReference type="Pfam" id="PF02992">
    <property type="entry name" value="Transposase_21"/>
    <property type="match status" value="1"/>
</dbReference>
<gene>
    <name evidence="1" type="ORF">Sango_2091800</name>
</gene>
<evidence type="ECO:0000313" key="1">
    <source>
        <dbReference type="EMBL" id="KAK4390285.1"/>
    </source>
</evidence>
<dbReference type="InterPro" id="IPR004242">
    <property type="entry name" value="Transposase_21"/>
</dbReference>
<dbReference type="EMBL" id="JACGWL010000012">
    <property type="protein sequence ID" value="KAK4390285.1"/>
    <property type="molecule type" value="Genomic_DNA"/>
</dbReference>
<keyword evidence="2" id="KW-1185">Reference proteome</keyword>
<dbReference type="Proteomes" id="UP001289374">
    <property type="component" value="Unassembled WGS sequence"/>
</dbReference>
<sequence length="133" mass="15374">MVSNAVGPGFWSSNYNQDGAPDDEATAEQIMWHANHQIEEGSMCHSSDAEAWRYFDQRYPDFAVEPPNVRLVFPGPSNLKCLIDVYLEWLIEEFQNLWHVAVLTCDSAKTETFMMRAALMWIVNRPTRLWDGF</sequence>
<accession>A0AAE1WBJ9</accession>